<comment type="function">
    <text evidence="1">Removes C-terminal D-alanyl residues from sugar-peptide cell wall precursors.</text>
</comment>
<proteinExistence type="inferred from homology"/>
<evidence type="ECO:0000256" key="13">
    <source>
        <dbReference type="RuleBase" id="RU004016"/>
    </source>
</evidence>
<dbReference type="PRINTS" id="PR00725">
    <property type="entry name" value="DADACBPTASE1"/>
</dbReference>
<evidence type="ECO:0000256" key="4">
    <source>
        <dbReference type="ARBA" id="ARBA00012448"/>
    </source>
</evidence>
<keyword evidence="5 15" id="KW-0121">Carboxypeptidase</keyword>
<keyword evidence="8" id="KW-0378">Hydrolase</keyword>
<evidence type="ECO:0000256" key="9">
    <source>
        <dbReference type="ARBA" id="ARBA00022960"/>
    </source>
</evidence>
<dbReference type="RefSeq" id="WP_322777174.1">
    <property type="nucleotide sequence ID" value="NZ_JARJFB010000105.1"/>
</dbReference>
<name>A0ABU5NDP0_9RICK</name>
<dbReference type="InterPro" id="IPR012907">
    <property type="entry name" value="Peptidase_S11_C"/>
</dbReference>
<dbReference type="EMBL" id="JARJFB010000105">
    <property type="protein sequence ID" value="MEA0971271.1"/>
    <property type="molecule type" value="Genomic_DNA"/>
</dbReference>
<evidence type="ECO:0000313" key="16">
    <source>
        <dbReference type="Proteomes" id="UP001291687"/>
    </source>
</evidence>
<sequence>MRVILKAICLLFLGLTFVFTSHHVFAIKKKLSTEKPENTKKEKLADNINIIRYPGSTAIALKAKQAIVTDYFTGKILLEKHAHEKMPPSSMTKMMTSYVIEEKLKKGEVSLDTTFLVSEKAWRIGGSKSFMPLGEQVKLEDILRGIIIQSGNDACVVAAEGLYGSEEEFVDVMNSTAQEMGMKNTHFVNSNGWYTENHYSTAYDLALLGSWLIKTHPEFYPIYREKNFTFGKDQKGKSITQGNRNPLLYKDLGCDGIKTGYTDEGGYGIVASFIDKDRRYIIVINGLSSMQERSDEAAKVVYWIKQNFVNKKFYSKGDVVDEVPVWLGVKNKVQLEVAEDIFGLVLRSEQKNNVDIKKNIPPSLSAPLRAGDVAGQIIITIDKERQETPIIVKESIEKVGFFRQIILYITSLF</sequence>
<keyword evidence="6" id="KW-0645">Protease</keyword>
<gene>
    <name evidence="15" type="ORF">Megvenef_01246</name>
</gene>
<accession>A0ABU5NDP0</accession>
<comment type="caution">
    <text evidence="15">The sequence shown here is derived from an EMBL/GenBank/DDBJ whole genome shotgun (WGS) entry which is preliminary data.</text>
</comment>
<dbReference type="InterPro" id="IPR037167">
    <property type="entry name" value="Peptidase_S11_C_sf"/>
</dbReference>
<dbReference type="InterPro" id="IPR018044">
    <property type="entry name" value="Peptidase_S11"/>
</dbReference>
<comment type="catalytic activity">
    <reaction evidence="12">
        <text>Preferential cleavage: (Ac)2-L-Lys-D-Ala-|-D-Ala. Also transpeptidation of peptidyl-alanyl moieties that are N-acyl substituents of D-alanine.</text>
        <dbReference type="EC" id="3.4.16.4"/>
    </reaction>
</comment>
<dbReference type="PANTHER" id="PTHR21581:SF6">
    <property type="entry name" value="TRAFFICKING PROTEIN PARTICLE COMPLEX SUBUNIT 12"/>
    <property type="match status" value="1"/>
</dbReference>
<evidence type="ECO:0000256" key="7">
    <source>
        <dbReference type="ARBA" id="ARBA00022729"/>
    </source>
</evidence>
<dbReference type="GO" id="GO:0004180">
    <property type="term" value="F:carboxypeptidase activity"/>
    <property type="evidence" value="ECO:0007669"/>
    <property type="project" value="UniProtKB-KW"/>
</dbReference>
<feature type="domain" description="Peptidase S11 D-Ala-D-Ala carboxypeptidase A C-terminal" evidence="14">
    <location>
        <begin position="308"/>
        <end position="398"/>
    </location>
</feature>
<evidence type="ECO:0000256" key="2">
    <source>
        <dbReference type="ARBA" id="ARBA00004752"/>
    </source>
</evidence>
<evidence type="ECO:0000256" key="1">
    <source>
        <dbReference type="ARBA" id="ARBA00003217"/>
    </source>
</evidence>
<evidence type="ECO:0000256" key="3">
    <source>
        <dbReference type="ARBA" id="ARBA00007164"/>
    </source>
</evidence>
<evidence type="ECO:0000256" key="11">
    <source>
        <dbReference type="ARBA" id="ARBA00023316"/>
    </source>
</evidence>
<evidence type="ECO:0000259" key="14">
    <source>
        <dbReference type="SMART" id="SM00936"/>
    </source>
</evidence>
<dbReference type="Pfam" id="PF00768">
    <property type="entry name" value="Peptidase_S11"/>
    <property type="match status" value="1"/>
</dbReference>
<evidence type="ECO:0000256" key="10">
    <source>
        <dbReference type="ARBA" id="ARBA00022984"/>
    </source>
</evidence>
<dbReference type="InterPro" id="IPR001967">
    <property type="entry name" value="Peptidase_S11_N"/>
</dbReference>
<dbReference type="Pfam" id="PF07943">
    <property type="entry name" value="PBP5_C"/>
    <property type="match status" value="1"/>
</dbReference>
<dbReference type="Gene3D" id="2.60.410.10">
    <property type="entry name" value="D-Ala-D-Ala carboxypeptidase, C-terminal domain"/>
    <property type="match status" value="1"/>
</dbReference>
<dbReference type="EC" id="3.4.16.4" evidence="4"/>
<keyword evidence="16" id="KW-1185">Reference proteome</keyword>
<dbReference type="Gene3D" id="3.40.710.10">
    <property type="entry name" value="DD-peptidase/beta-lactamase superfamily"/>
    <property type="match status" value="1"/>
</dbReference>
<reference evidence="15 16" key="1">
    <citation type="submission" date="2023-03" db="EMBL/GenBank/DDBJ databases">
        <title>Host association and intracellularity evolved multiple times independently in the Rickettsiales.</title>
        <authorList>
            <person name="Castelli M."/>
            <person name="Nardi T."/>
            <person name="Gammuto L."/>
            <person name="Bellinzona G."/>
            <person name="Sabaneyeva E."/>
            <person name="Potekhin A."/>
            <person name="Serra V."/>
            <person name="Petroni G."/>
            <person name="Sassera D."/>
        </authorList>
    </citation>
    <scope>NUCLEOTIDE SEQUENCE [LARGE SCALE GENOMIC DNA]</scope>
    <source>
        <strain evidence="15 16">Sr 2-6</strain>
    </source>
</reference>
<evidence type="ECO:0000256" key="5">
    <source>
        <dbReference type="ARBA" id="ARBA00022645"/>
    </source>
</evidence>
<comment type="similarity">
    <text evidence="3 13">Belongs to the peptidase S11 family.</text>
</comment>
<dbReference type="SMART" id="SM00936">
    <property type="entry name" value="PBP5_C"/>
    <property type="match status" value="1"/>
</dbReference>
<dbReference type="InterPro" id="IPR012338">
    <property type="entry name" value="Beta-lactam/transpept-like"/>
</dbReference>
<dbReference type="SUPFAM" id="SSF56601">
    <property type="entry name" value="beta-lactamase/transpeptidase-like"/>
    <property type="match status" value="1"/>
</dbReference>
<evidence type="ECO:0000256" key="12">
    <source>
        <dbReference type="ARBA" id="ARBA00034000"/>
    </source>
</evidence>
<keyword evidence="11" id="KW-0961">Cell wall biogenesis/degradation</keyword>
<keyword evidence="9" id="KW-0133">Cell shape</keyword>
<evidence type="ECO:0000256" key="8">
    <source>
        <dbReference type="ARBA" id="ARBA00022801"/>
    </source>
</evidence>
<comment type="pathway">
    <text evidence="2">Cell wall biogenesis; peptidoglycan biosynthesis.</text>
</comment>
<dbReference type="SUPFAM" id="SSF69189">
    <property type="entry name" value="Penicillin-binding protein associated domain"/>
    <property type="match status" value="1"/>
</dbReference>
<dbReference type="InterPro" id="IPR015956">
    <property type="entry name" value="Peniciliin-bd_prot_C_sf"/>
</dbReference>
<dbReference type="Proteomes" id="UP001291687">
    <property type="component" value="Unassembled WGS sequence"/>
</dbReference>
<evidence type="ECO:0000256" key="6">
    <source>
        <dbReference type="ARBA" id="ARBA00022670"/>
    </source>
</evidence>
<dbReference type="PANTHER" id="PTHR21581">
    <property type="entry name" value="D-ALANYL-D-ALANINE CARBOXYPEPTIDASE"/>
    <property type="match status" value="1"/>
</dbReference>
<protein>
    <recommendedName>
        <fullName evidence="4">serine-type D-Ala-D-Ala carboxypeptidase</fullName>
        <ecNumber evidence="4">3.4.16.4</ecNumber>
    </recommendedName>
</protein>
<organism evidence="15 16">
    <name type="scientific">Candidatus Megaera venefica</name>
    <dbReference type="NCBI Taxonomy" id="2055910"/>
    <lineage>
        <taxon>Bacteria</taxon>
        <taxon>Pseudomonadati</taxon>
        <taxon>Pseudomonadota</taxon>
        <taxon>Alphaproteobacteria</taxon>
        <taxon>Rickettsiales</taxon>
        <taxon>Rickettsiaceae</taxon>
        <taxon>Candidatus Megaera</taxon>
    </lineage>
</organism>
<keyword evidence="7" id="KW-0732">Signal</keyword>
<keyword evidence="10" id="KW-0573">Peptidoglycan synthesis</keyword>
<evidence type="ECO:0000313" key="15">
    <source>
        <dbReference type="EMBL" id="MEA0971271.1"/>
    </source>
</evidence>